<dbReference type="InterPro" id="IPR011009">
    <property type="entry name" value="Kinase-like_dom_sf"/>
</dbReference>
<feature type="non-terminal residue" evidence="1">
    <location>
        <position position="1"/>
    </location>
</feature>
<sequence>LELLANKPPALSSPQGDMVFPLLEAVQPYAQGAHRRVMQSLDQGAEWPHAIVDEFADLALACLDPSPPRRPSFAAVAKSLKRLTTMKPRCSQMVLTW</sequence>
<dbReference type="Gene3D" id="1.10.510.10">
    <property type="entry name" value="Transferase(Phosphotransferase) domain 1"/>
    <property type="match status" value="1"/>
</dbReference>
<evidence type="ECO:0008006" key="3">
    <source>
        <dbReference type="Google" id="ProtNLM"/>
    </source>
</evidence>
<gene>
    <name evidence="1" type="ORF">PGLA1383_LOCUS14388</name>
</gene>
<evidence type="ECO:0000313" key="2">
    <source>
        <dbReference type="Proteomes" id="UP000654075"/>
    </source>
</evidence>
<dbReference type="EMBL" id="CAJNNV010008218">
    <property type="protein sequence ID" value="CAE8595903.1"/>
    <property type="molecule type" value="Genomic_DNA"/>
</dbReference>
<reference evidence="1" key="1">
    <citation type="submission" date="2021-02" db="EMBL/GenBank/DDBJ databases">
        <authorList>
            <person name="Dougan E. K."/>
            <person name="Rhodes N."/>
            <person name="Thang M."/>
            <person name="Chan C."/>
        </authorList>
    </citation>
    <scope>NUCLEOTIDE SEQUENCE</scope>
</reference>
<dbReference type="Proteomes" id="UP000654075">
    <property type="component" value="Unassembled WGS sequence"/>
</dbReference>
<keyword evidence="2" id="KW-1185">Reference proteome</keyword>
<comment type="caution">
    <text evidence="1">The sequence shown here is derived from an EMBL/GenBank/DDBJ whole genome shotgun (WGS) entry which is preliminary data.</text>
</comment>
<name>A0A813E6M7_POLGL</name>
<evidence type="ECO:0000313" key="1">
    <source>
        <dbReference type="EMBL" id="CAE8595903.1"/>
    </source>
</evidence>
<accession>A0A813E6M7</accession>
<dbReference type="SUPFAM" id="SSF56112">
    <property type="entry name" value="Protein kinase-like (PK-like)"/>
    <property type="match status" value="1"/>
</dbReference>
<protein>
    <recommendedName>
        <fullName evidence="3">Serine-threonine/tyrosine-protein kinase catalytic domain-containing protein</fullName>
    </recommendedName>
</protein>
<proteinExistence type="predicted"/>
<organism evidence="1 2">
    <name type="scientific">Polarella glacialis</name>
    <name type="common">Dinoflagellate</name>
    <dbReference type="NCBI Taxonomy" id="89957"/>
    <lineage>
        <taxon>Eukaryota</taxon>
        <taxon>Sar</taxon>
        <taxon>Alveolata</taxon>
        <taxon>Dinophyceae</taxon>
        <taxon>Suessiales</taxon>
        <taxon>Suessiaceae</taxon>
        <taxon>Polarella</taxon>
    </lineage>
</organism>
<dbReference type="AlphaFoldDB" id="A0A813E6M7"/>